<feature type="domain" description="HTH iclR-type" evidence="4">
    <location>
        <begin position="1"/>
        <end position="41"/>
    </location>
</feature>
<name>A0ABN2N8M7_9PSEU</name>
<dbReference type="PANTHER" id="PTHR30136:SF35">
    <property type="entry name" value="HTH-TYPE TRANSCRIPTIONAL REGULATOR RV1719"/>
    <property type="match status" value="1"/>
</dbReference>
<evidence type="ECO:0000313" key="7">
    <source>
        <dbReference type="Proteomes" id="UP001500449"/>
    </source>
</evidence>
<feature type="domain" description="IclR-ED" evidence="5">
    <location>
        <begin position="42"/>
        <end position="222"/>
    </location>
</feature>
<keyword evidence="3" id="KW-0804">Transcription</keyword>
<evidence type="ECO:0000313" key="6">
    <source>
        <dbReference type="EMBL" id="GAA1857846.1"/>
    </source>
</evidence>
<dbReference type="EMBL" id="BAAAQK010000015">
    <property type="protein sequence ID" value="GAA1857846.1"/>
    <property type="molecule type" value="Genomic_DNA"/>
</dbReference>
<dbReference type="InterPro" id="IPR050707">
    <property type="entry name" value="HTH_MetabolicPath_Reg"/>
</dbReference>
<organism evidence="6 7">
    <name type="scientific">Pseudonocardia ailaonensis</name>
    <dbReference type="NCBI Taxonomy" id="367279"/>
    <lineage>
        <taxon>Bacteria</taxon>
        <taxon>Bacillati</taxon>
        <taxon>Actinomycetota</taxon>
        <taxon>Actinomycetes</taxon>
        <taxon>Pseudonocardiales</taxon>
        <taxon>Pseudonocardiaceae</taxon>
        <taxon>Pseudonocardia</taxon>
    </lineage>
</organism>
<dbReference type="SUPFAM" id="SSF46785">
    <property type="entry name" value="Winged helix' DNA-binding domain"/>
    <property type="match status" value="1"/>
</dbReference>
<evidence type="ECO:0000259" key="4">
    <source>
        <dbReference type="PROSITE" id="PS51077"/>
    </source>
</evidence>
<evidence type="ECO:0000259" key="5">
    <source>
        <dbReference type="PROSITE" id="PS51078"/>
    </source>
</evidence>
<dbReference type="PANTHER" id="PTHR30136">
    <property type="entry name" value="HELIX-TURN-HELIX TRANSCRIPTIONAL REGULATOR, ICLR FAMILY"/>
    <property type="match status" value="1"/>
</dbReference>
<evidence type="ECO:0000256" key="3">
    <source>
        <dbReference type="ARBA" id="ARBA00023163"/>
    </source>
</evidence>
<dbReference type="Pfam" id="PF01614">
    <property type="entry name" value="IclR_C"/>
    <property type="match status" value="1"/>
</dbReference>
<evidence type="ECO:0000256" key="2">
    <source>
        <dbReference type="ARBA" id="ARBA00023125"/>
    </source>
</evidence>
<dbReference type="Gene3D" id="1.10.10.10">
    <property type="entry name" value="Winged helix-like DNA-binding domain superfamily/Winged helix DNA-binding domain"/>
    <property type="match status" value="1"/>
</dbReference>
<dbReference type="PROSITE" id="PS51078">
    <property type="entry name" value="ICLR_ED"/>
    <property type="match status" value="1"/>
</dbReference>
<dbReference type="SMART" id="SM00346">
    <property type="entry name" value="HTH_ICLR"/>
    <property type="match status" value="1"/>
</dbReference>
<dbReference type="SUPFAM" id="SSF55781">
    <property type="entry name" value="GAF domain-like"/>
    <property type="match status" value="1"/>
</dbReference>
<protein>
    <submittedName>
        <fullName evidence="6">IclR family transcriptional regulator</fullName>
    </submittedName>
</protein>
<proteinExistence type="predicted"/>
<dbReference type="InterPro" id="IPR036388">
    <property type="entry name" value="WH-like_DNA-bd_sf"/>
</dbReference>
<dbReference type="Gene3D" id="3.30.450.40">
    <property type="match status" value="1"/>
</dbReference>
<dbReference type="InterPro" id="IPR029016">
    <property type="entry name" value="GAF-like_dom_sf"/>
</dbReference>
<sequence>MGVSELAEAVNVPKSTAHRLLLVLTKSGYVRRSGGMYALSTRTFELGNQVPFARANGLRDCAMPILSELYAQTGHVVHLAVPDGPAVLVIEKLYGPESVRVGTTVGMRCPGNATALGRAILAFSEIEPGGATPAQCDRPTASTVDIAMLDTTLEQIRQRGYATDFGEAFLGISCIAVPIVDRRTGRPVAAMSLSARAEGRSILRYRARMLDAAEQVSDHVGSGEVA</sequence>
<keyword evidence="2" id="KW-0238">DNA-binding</keyword>
<dbReference type="InterPro" id="IPR036390">
    <property type="entry name" value="WH_DNA-bd_sf"/>
</dbReference>
<dbReference type="InterPro" id="IPR014757">
    <property type="entry name" value="Tscrpt_reg_IclR_C"/>
</dbReference>
<comment type="caution">
    <text evidence="6">The sequence shown here is derived from an EMBL/GenBank/DDBJ whole genome shotgun (WGS) entry which is preliminary data.</text>
</comment>
<dbReference type="Pfam" id="PF09339">
    <property type="entry name" value="HTH_IclR"/>
    <property type="match status" value="1"/>
</dbReference>
<reference evidence="6 7" key="1">
    <citation type="journal article" date="2019" name="Int. J. Syst. Evol. Microbiol.">
        <title>The Global Catalogue of Microorganisms (GCM) 10K type strain sequencing project: providing services to taxonomists for standard genome sequencing and annotation.</title>
        <authorList>
            <consortium name="The Broad Institute Genomics Platform"/>
            <consortium name="The Broad Institute Genome Sequencing Center for Infectious Disease"/>
            <person name="Wu L."/>
            <person name="Ma J."/>
        </authorList>
    </citation>
    <scope>NUCLEOTIDE SEQUENCE [LARGE SCALE GENOMIC DNA]</scope>
    <source>
        <strain evidence="6 7">JCM 16009</strain>
    </source>
</reference>
<dbReference type="Proteomes" id="UP001500449">
    <property type="component" value="Unassembled WGS sequence"/>
</dbReference>
<keyword evidence="7" id="KW-1185">Reference proteome</keyword>
<accession>A0ABN2N8M7</accession>
<dbReference type="PROSITE" id="PS51077">
    <property type="entry name" value="HTH_ICLR"/>
    <property type="match status" value="1"/>
</dbReference>
<evidence type="ECO:0000256" key="1">
    <source>
        <dbReference type="ARBA" id="ARBA00023015"/>
    </source>
</evidence>
<gene>
    <name evidence="6" type="ORF">GCM10009836_42520</name>
</gene>
<dbReference type="InterPro" id="IPR005471">
    <property type="entry name" value="Tscrpt_reg_IclR_N"/>
</dbReference>
<keyword evidence="1" id="KW-0805">Transcription regulation</keyword>